<reference evidence="1 2" key="1">
    <citation type="submission" date="2023-03" db="EMBL/GenBank/DDBJ databases">
        <title>WGS of Gossypium arboreum.</title>
        <authorList>
            <person name="Yu D."/>
        </authorList>
    </citation>
    <scope>NUCLEOTIDE SEQUENCE [LARGE SCALE GENOMIC DNA]</scope>
    <source>
        <tissue evidence="1">Leaf</tissue>
    </source>
</reference>
<accession>A0ABR0MT47</accession>
<sequence length="146" mass="16517">MGIFVQVGIANYSQALTIDLNSGDDYGVDDHVNDSSEDAVSFDRAAGLETLGWGWEWEVLFNTNSLELNPDMDENAEHFFADHDNYICSAELFVQFTENENAYIGRPPAKKSAVKSLPCMFVTQENVTNTMCFVQFIRMRSTLVRR</sequence>
<evidence type="ECO:0000313" key="2">
    <source>
        <dbReference type="Proteomes" id="UP001358586"/>
    </source>
</evidence>
<proteinExistence type="predicted"/>
<dbReference type="Proteomes" id="UP001358586">
    <property type="component" value="Chromosome 12"/>
</dbReference>
<keyword evidence="2" id="KW-1185">Reference proteome</keyword>
<evidence type="ECO:0000313" key="1">
    <source>
        <dbReference type="EMBL" id="KAK5777141.1"/>
    </source>
</evidence>
<protein>
    <submittedName>
        <fullName evidence="1">Uncharacterized protein</fullName>
    </submittedName>
</protein>
<gene>
    <name evidence="1" type="ORF">PVK06_045107</name>
</gene>
<name>A0ABR0MT47_GOSAR</name>
<comment type="caution">
    <text evidence="1">The sequence shown here is derived from an EMBL/GenBank/DDBJ whole genome shotgun (WGS) entry which is preliminary data.</text>
</comment>
<dbReference type="EMBL" id="JARKNE010000012">
    <property type="protein sequence ID" value="KAK5777141.1"/>
    <property type="molecule type" value="Genomic_DNA"/>
</dbReference>
<organism evidence="1 2">
    <name type="scientific">Gossypium arboreum</name>
    <name type="common">Tree cotton</name>
    <name type="synonym">Gossypium nanking</name>
    <dbReference type="NCBI Taxonomy" id="29729"/>
    <lineage>
        <taxon>Eukaryota</taxon>
        <taxon>Viridiplantae</taxon>
        <taxon>Streptophyta</taxon>
        <taxon>Embryophyta</taxon>
        <taxon>Tracheophyta</taxon>
        <taxon>Spermatophyta</taxon>
        <taxon>Magnoliopsida</taxon>
        <taxon>eudicotyledons</taxon>
        <taxon>Gunneridae</taxon>
        <taxon>Pentapetalae</taxon>
        <taxon>rosids</taxon>
        <taxon>malvids</taxon>
        <taxon>Malvales</taxon>
        <taxon>Malvaceae</taxon>
        <taxon>Malvoideae</taxon>
        <taxon>Gossypium</taxon>
    </lineage>
</organism>